<dbReference type="InterPro" id="IPR006635">
    <property type="entry name" value="NEAT_dom"/>
</dbReference>
<dbReference type="EMBL" id="JACSQN010000007">
    <property type="protein sequence ID" value="MBD7984846.1"/>
    <property type="molecule type" value="Genomic_DNA"/>
</dbReference>
<evidence type="ECO:0000259" key="7">
    <source>
        <dbReference type="PROSITE" id="PS50978"/>
    </source>
</evidence>
<protein>
    <submittedName>
        <fullName evidence="8">NEAT domain-containing protein</fullName>
    </submittedName>
</protein>
<evidence type="ECO:0000313" key="8">
    <source>
        <dbReference type="EMBL" id="MBD7984846.1"/>
    </source>
</evidence>
<dbReference type="CDD" id="cd06920">
    <property type="entry name" value="NEAT"/>
    <property type="match status" value="1"/>
</dbReference>
<keyword evidence="2" id="KW-0134">Cell wall</keyword>
<comment type="subcellular location">
    <subcellularLocation>
        <location evidence="1">Secreted</location>
        <location evidence="1">Cell wall</location>
        <topology evidence="1">Peptidoglycan-anchor</topology>
    </subcellularLocation>
</comment>
<sequence length="200" mass="22488">MIRKWFPVLLCTVFIIGLSSIIQLPKALAKQLSDGIYSVNYELLQGDRDSVSIGNDYFEKPALLKVDGDKRYMQFTVNHSTWVKELQSRNGDQFKDVDVVSEDEEADTRIVQFTLENDAAEPFPMKMHVLIEEMEPVYDHAYTVRINVDLDSATSDEAGWIESSTTGTTGNTLYIVLAMIAAVLIGAAVIMTRSKKKNRT</sequence>
<evidence type="ECO:0000256" key="1">
    <source>
        <dbReference type="ARBA" id="ARBA00004168"/>
    </source>
</evidence>
<dbReference type="NCBIfam" id="TIGR01167">
    <property type="entry name" value="LPXTG_anchor"/>
    <property type="match status" value="1"/>
</dbReference>
<organism evidence="8 9">
    <name type="scientific">Sporosarcina quadrami</name>
    <dbReference type="NCBI Taxonomy" id="2762234"/>
    <lineage>
        <taxon>Bacteria</taxon>
        <taxon>Bacillati</taxon>
        <taxon>Bacillota</taxon>
        <taxon>Bacilli</taxon>
        <taxon>Bacillales</taxon>
        <taxon>Caryophanaceae</taxon>
        <taxon>Sporosarcina</taxon>
    </lineage>
</organism>
<keyword evidence="6" id="KW-1133">Transmembrane helix</keyword>
<dbReference type="SMART" id="SM00725">
    <property type="entry name" value="NEAT"/>
    <property type="match status" value="1"/>
</dbReference>
<evidence type="ECO:0000313" key="9">
    <source>
        <dbReference type="Proteomes" id="UP000626786"/>
    </source>
</evidence>
<evidence type="ECO:0000256" key="5">
    <source>
        <dbReference type="ARBA" id="ARBA00023088"/>
    </source>
</evidence>
<feature type="transmembrane region" description="Helical" evidence="6">
    <location>
        <begin position="173"/>
        <end position="192"/>
    </location>
</feature>
<keyword evidence="3" id="KW-0964">Secreted</keyword>
<keyword evidence="9" id="KW-1185">Reference proteome</keyword>
<dbReference type="Proteomes" id="UP000626786">
    <property type="component" value="Unassembled WGS sequence"/>
</dbReference>
<comment type="caution">
    <text evidence="8">The sequence shown here is derived from an EMBL/GenBank/DDBJ whole genome shotgun (WGS) entry which is preliminary data.</text>
</comment>
<dbReference type="Gene3D" id="2.60.40.1850">
    <property type="match status" value="1"/>
</dbReference>
<keyword evidence="6" id="KW-0472">Membrane</keyword>
<dbReference type="RefSeq" id="WP_191694533.1">
    <property type="nucleotide sequence ID" value="NZ_JACSQN010000007.1"/>
</dbReference>
<feature type="domain" description="NEAT" evidence="7">
    <location>
        <begin position="32"/>
        <end position="156"/>
    </location>
</feature>
<evidence type="ECO:0000256" key="6">
    <source>
        <dbReference type="SAM" id="Phobius"/>
    </source>
</evidence>
<name>A0ABR8U9Z6_9BACL</name>
<evidence type="ECO:0000256" key="2">
    <source>
        <dbReference type="ARBA" id="ARBA00022512"/>
    </source>
</evidence>
<dbReference type="PANTHER" id="PTHR37824:SF1">
    <property type="entry name" value="IRON-REGULATED SURFACE DETERMINANT PROTEIN C"/>
    <property type="match status" value="1"/>
</dbReference>
<dbReference type="SUPFAM" id="SSF158911">
    <property type="entry name" value="NEAT domain-like"/>
    <property type="match status" value="1"/>
</dbReference>
<dbReference type="InterPro" id="IPR050436">
    <property type="entry name" value="IsdA"/>
</dbReference>
<dbReference type="PANTHER" id="PTHR37824">
    <property type="entry name" value="IRON-REGULATED SURFACE DETERMINANT PROTEIN C"/>
    <property type="match status" value="1"/>
</dbReference>
<reference evidence="8 9" key="1">
    <citation type="submission" date="2020-08" db="EMBL/GenBank/DDBJ databases">
        <title>A Genomic Blueprint of the Chicken Gut Microbiome.</title>
        <authorList>
            <person name="Gilroy R."/>
            <person name="Ravi A."/>
            <person name="Getino M."/>
            <person name="Pursley I."/>
            <person name="Horton D.L."/>
            <person name="Alikhan N.-F."/>
            <person name="Baker D."/>
            <person name="Gharbi K."/>
            <person name="Hall N."/>
            <person name="Watson M."/>
            <person name="Adriaenssens E.M."/>
            <person name="Foster-Nyarko E."/>
            <person name="Jarju S."/>
            <person name="Secka A."/>
            <person name="Antonio M."/>
            <person name="Oren A."/>
            <person name="Chaudhuri R."/>
            <person name="La Ragione R.M."/>
            <person name="Hildebrand F."/>
            <person name="Pallen M.J."/>
        </authorList>
    </citation>
    <scope>NUCLEOTIDE SEQUENCE [LARGE SCALE GENOMIC DNA]</scope>
    <source>
        <strain evidence="8 9">Sa2YVA2</strain>
    </source>
</reference>
<dbReference type="InterPro" id="IPR037250">
    <property type="entry name" value="NEAT_dom_sf"/>
</dbReference>
<keyword evidence="5" id="KW-0572">Peptidoglycan-anchor</keyword>
<evidence type="ECO:0000256" key="3">
    <source>
        <dbReference type="ARBA" id="ARBA00022525"/>
    </source>
</evidence>
<evidence type="ECO:0000256" key="4">
    <source>
        <dbReference type="ARBA" id="ARBA00022729"/>
    </source>
</evidence>
<keyword evidence="6" id="KW-0812">Transmembrane</keyword>
<accession>A0ABR8U9Z6</accession>
<keyword evidence="4" id="KW-0732">Signal</keyword>
<gene>
    <name evidence="8" type="ORF">H9649_09645</name>
</gene>
<dbReference type="PROSITE" id="PS50978">
    <property type="entry name" value="NEAT"/>
    <property type="match status" value="1"/>
</dbReference>
<dbReference type="Pfam" id="PF05031">
    <property type="entry name" value="NEAT"/>
    <property type="match status" value="1"/>
</dbReference>
<proteinExistence type="predicted"/>